<feature type="compositionally biased region" description="Polar residues" evidence="1">
    <location>
        <begin position="21"/>
        <end position="33"/>
    </location>
</feature>
<dbReference type="VEuPathDB" id="FungiDB:P170DRAFT_472377"/>
<dbReference type="EMBL" id="MSFO01000002">
    <property type="protein sequence ID" value="PLB52487.1"/>
    <property type="molecule type" value="Genomic_DNA"/>
</dbReference>
<dbReference type="OrthoDB" id="4156714at2759"/>
<dbReference type="RefSeq" id="XP_024707789.1">
    <property type="nucleotide sequence ID" value="XM_024852944.1"/>
</dbReference>
<proteinExistence type="predicted"/>
<feature type="region of interest" description="Disordered" evidence="1">
    <location>
        <begin position="1"/>
        <end position="33"/>
    </location>
</feature>
<dbReference type="GeneID" id="36560642"/>
<dbReference type="Proteomes" id="UP000234275">
    <property type="component" value="Unassembled WGS sequence"/>
</dbReference>
<protein>
    <submittedName>
        <fullName evidence="2">Uncharacterized protein</fullName>
    </submittedName>
</protein>
<evidence type="ECO:0000313" key="3">
    <source>
        <dbReference type="Proteomes" id="UP000234275"/>
    </source>
</evidence>
<keyword evidence="3" id="KW-1185">Reference proteome</keyword>
<comment type="caution">
    <text evidence="2">The sequence shown here is derived from an EMBL/GenBank/DDBJ whole genome shotgun (WGS) entry which is preliminary data.</text>
</comment>
<gene>
    <name evidence="2" type="ORF">P170DRAFT_472377</name>
</gene>
<evidence type="ECO:0000313" key="2">
    <source>
        <dbReference type="EMBL" id="PLB52487.1"/>
    </source>
</evidence>
<name>A0A2I2GI19_9EURO</name>
<sequence>MGNRDAESPARPAVNKECNTDNDPTPSAAQSECYQIEIGRDGDQRRVYDNDLEKTGQKIREFNKKLFGVEDDLWVEPWTFHEAGIEYTGVYVPRPKPKLEENPFHKHPFFYRTVGWSTVEADKSKKLAGHISYGIAHWARNYCVEDPETIEEEFSSEEKEELIRSLAGYCKQQSWDSLVEQMKPCTYRDLPQILAEAILAKSIWENVVKDPFFFLGENCDPVPPGGYPDLFLPSRSQIHNMWRWAEQVTSYDACKWRRLTLQHLIENTPAMSKNPSLGIHVQKFREAAIERMAEEILSPTGTLRRFLKKPSDPEDEKWTLWTIIRLYRQAEQLSYGLHVHDNQYNFYPLELLPMFEPDTENMERSWPHNAERGSNDQRTSRPVLFQFRPILTYTSEADNGKKSTESNLIWPAEVVISSHSKTVTNLWSLGAN</sequence>
<accession>A0A2I2GI19</accession>
<organism evidence="2 3">
    <name type="scientific">Aspergillus steynii IBT 23096</name>
    <dbReference type="NCBI Taxonomy" id="1392250"/>
    <lineage>
        <taxon>Eukaryota</taxon>
        <taxon>Fungi</taxon>
        <taxon>Dikarya</taxon>
        <taxon>Ascomycota</taxon>
        <taxon>Pezizomycotina</taxon>
        <taxon>Eurotiomycetes</taxon>
        <taxon>Eurotiomycetidae</taxon>
        <taxon>Eurotiales</taxon>
        <taxon>Aspergillaceae</taxon>
        <taxon>Aspergillus</taxon>
        <taxon>Aspergillus subgen. Circumdati</taxon>
    </lineage>
</organism>
<reference evidence="2 3" key="1">
    <citation type="submission" date="2016-12" db="EMBL/GenBank/DDBJ databases">
        <title>The genomes of Aspergillus section Nigri reveals drivers in fungal speciation.</title>
        <authorList>
            <consortium name="DOE Joint Genome Institute"/>
            <person name="Vesth T.C."/>
            <person name="Nybo J."/>
            <person name="Theobald S."/>
            <person name="Brandl J."/>
            <person name="Frisvad J.C."/>
            <person name="Nielsen K.F."/>
            <person name="Lyhne E.K."/>
            <person name="Kogle M.E."/>
            <person name="Kuo A."/>
            <person name="Riley R."/>
            <person name="Clum A."/>
            <person name="Nolan M."/>
            <person name="Lipzen A."/>
            <person name="Salamov A."/>
            <person name="Henrissat B."/>
            <person name="Wiebenga A."/>
            <person name="De Vries R.P."/>
            <person name="Grigoriev I.V."/>
            <person name="Mortensen U.H."/>
            <person name="Andersen M.R."/>
            <person name="Baker S.E."/>
        </authorList>
    </citation>
    <scope>NUCLEOTIDE SEQUENCE [LARGE SCALE GENOMIC DNA]</scope>
    <source>
        <strain evidence="2 3">IBT 23096</strain>
    </source>
</reference>
<dbReference type="AlphaFoldDB" id="A0A2I2GI19"/>
<evidence type="ECO:0000256" key="1">
    <source>
        <dbReference type="SAM" id="MobiDB-lite"/>
    </source>
</evidence>